<evidence type="ECO:0000256" key="5">
    <source>
        <dbReference type="ARBA" id="ARBA00022692"/>
    </source>
</evidence>
<dbReference type="Proteomes" id="UP000294441">
    <property type="component" value="Chromosome 1"/>
</dbReference>
<feature type="transmembrane region" description="Helical" evidence="11">
    <location>
        <begin position="56"/>
        <end position="74"/>
    </location>
</feature>
<keyword evidence="8 11" id="KW-1133">Transmembrane helix</keyword>
<feature type="transmembrane region" description="Helical" evidence="11">
    <location>
        <begin position="425"/>
        <end position="443"/>
    </location>
</feature>
<dbReference type="RefSeq" id="WP_157992893.1">
    <property type="nucleotide sequence ID" value="NZ_LR217713.1"/>
</dbReference>
<dbReference type="EC" id="3.4.24.-" evidence="11"/>
<dbReference type="PANTHER" id="PTHR42837">
    <property type="entry name" value="REGULATOR OF SIGMA-E PROTEASE RSEP"/>
    <property type="match status" value="1"/>
</dbReference>
<dbReference type="EMBL" id="LR217713">
    <property type="protein sequence ID" value="VFP81865.1"/>
    <property type="molecule type" value="Genomic_DNA"/>
</dbReference>
<evidence type="ECO:0000256" key="7">
    <source>
        <dbReference type="ARBA" id="ARBA00022833"/>
    </source>
</evidence>
<comment type="similarity">
    <text evidence="3 11">Belongs to the peptidase M50B family.</text>
</comment>
<keyword evidence="7 11" id="KW-0862">Zinc</keyword>
<comment type="cofactor">
    <cofactor evidence="1 11">
        <name>Zn(2+)</name>
        <dbReference type="ChEBI" id="CHEBI:29105"/>
    </cofactor>
</comment>
<keyword evidence="11" id="KW-0479">Metal-binding</keyword>
<feature type="domain" description="PDZ" evidence="12">
    <location>
        <begin position="211"/>
        <end position="280"/>
    </location>
</feature>
<dbReference type="Pfam" id="PF17820">
    <property type="entry name" value="PDZ_6"/>
    <property type="match status" value="1"/>
</dbReference>
<dbReference type="SMART" id="SM00228">
    <property type="entry name" value="PDZ"/>
    <property type="match status" value="2"/>
</dbReference>
<keyword evidence="4 13" id="KW-0645">Protease</keyword>
<organism evidence="13 14">
    <name type="scientific">Candidatus Erwinia haradaeae</name>
    <dbReference type="NCBI Taxonomy" id="1922217"/>
    <lineage>
        <taxon>Bacteria</taxon>
        <taxon>Pseudomonadati</taxon>
        <taxon>Pseudomonadota</taxon>
        <taxon>Gammaproteobacteria</taxon>
        <taxon>Enterobacterales</taxon>
        <taxon>Erwiniaceae</taxon>
        <taxon>Erwinia</taxon>
    </lineage>
</organism>
<protein>
    <recommendedName>
        <fullName evidence="11">Zinc metalloprotease</fullName>
        <ecNumber evidence="11">3.4.24.-</ecNumber>
    </recommendedName>
</protein>
<dbReference type="GO" id="GO:0006508">
    <property type="term" value="P:proteolysis"/>
    <property type="evidence" value="ECO:0007669"/>
    <property type="project" value="UniProtKB-KW"/>
</dbReference>
<dbReference type="InterPro" id="IPR008915">
    <property type="entry name" value="Peptidase_M50"/>
</dbReference>
<dbReference type="InterPro" id="IPR001478">
    <property type="entry name" value="PDZ"/>
</dbReference>
<gene>
    <name evidence="13" type="primary">rseP</name>
    <name evidence="13" type="ORF">ERCICURV3402_197</name>
</gene>
<keyword evidence="10 11" id="KW-0472">Membrane</keyword>
<evidence type="ECO:0000313" key="14">
    <source>
        <dbReference type="Proteomes" id="UP000294441"/>
    </source>
</evidence>
<feature type="transmembrane region" description="Helical" evidence="11">
    <location>
        <begin position="6"/>
        <end position="35"/>
    </location>
</feature>
<dbReference type="Pfam" id="PF02163">
    <property type="entry name" value="Peptidase_M50"/>
    <property type="match status" value="1"/>
</dbReference>
<dbReference type="InterPro" id="IPR036034">
    <property type="entry name" value="PDZ_sf"/>
</dbReference>
<dbReference type="GO" id="GO:0016020">
    <property type="term" value="C:membrane"/>
    <property type="evidence" value="ECO:0007669"/>
    <property type="project" value="UniProtKB-SubCell"/>
</dbReference>
<dbReference type="AlphaFoldDB" id="A0A451D7X7"/>
<evidence type="ECO:0000313" key="13">
    <source>
        <dbReference type="EMBL" id="VFP81865.1"/>
    </source>
</evidence>
<evidence type="ECO:0000256" key="8">
    <source>
        <dbReference type="ARBA" id="ARBA00022989"/>
    </source>
</evidence>
<evidence type="ECO:0000256" key="9">
    <source>
        <dbReference type="ARBA" id="ARBA00023049"/>
    </source>
</evidence>
<evidence type="ECO:0000256" key="10">
    <source>
        <dbReference type="ARBA" id="ARBA00023136"/>
    </source>
</evidence>
<dbReference type="Gene3D" id="2.30.42.10">
    <property type="match status" value="2"/>
</dbReference>
<dbReference type="SUPFAM" id="SSF50156">
    <property type="entry name" value="PDZ domain-like"/>
    <property type="match status" value="2"/>
</dbReference>
<evidence type="ECO:0000256" key="1">
    <source>
        <dbReference type="ARBA" id="ARBA00001947"/>
    </source>
</evidence>
<feature type="transmembrane region" description="Helical" evidence="11">
    <location>
        <begin position="94"/>
        <end position="119"/>
    </location>
</feature>
<dbReference type="CDD" id="cd06163">
    <property type="entry name" value="S2P-M50_PDZ_RseP-like"/>
    <property type="match status" value="1"/>
</dbReference>
<dbReference type="GO" id="GO:0004222">
    <property type="term" value="F:metalloendopeptidase activity"/>
    <property type="evidence" value="ECO:0007669"/>
    <property type="project" value="InterPro"/>
</dbReference>
<evidence type="ECO:0000256" key="11">
    <source>
        <dbReference type="RuleBase" id="RU362031"/>
    </source>
</evidence>
<sequence>MLSAFLNFIVFIFSVGLLIAAHEFGHFLTACLCGVKVERFSIGFGKTLLRYVDKRGTEYILALIPLGGYVKMLNVCSMGSTSSFSSRAFNKKHILQRVAIVIAGPLANFIFSAFLYWIIFIIGMPGVRPVIDRITISSPAEDANLTKGMEIKSVDGITTPDWDAVRMAFLKKIGNDTVRVTVMSLGDKNDSEKTINLRSWKGNIDKTDFMHLLGIEGPGPYIDLVLDQVKKNSAASRAGLRPGDTIVKVSGKLETTWNHFAEIVRANPNKALNIEVERAGSNVRLVLTPDINFNKKNQGFAGLVPHVRPLAEEYRITYQYGPLVALGKAVSQTWQFIQLIVHMLSKLVSGEIGLSNLSGPISIAQSAGQSVEYGFKYYLMFLARISVNLGVINLLPLLGLDGGHLLCLLIEKIKGQPLSQRVQAFSYRISFIILIMLMGLAIFNDFSYF</sequence>
<dbReference type="InterPro" id="IPR041489">
    <property type="entry name" value="PDZ_6"/>
</dbReference>
<dbReference type="PANTHER" id="PTHR42837:SF2">
    <property type="entry name" value="MEMBRANE METALLOPROTEASE ARASP2, CHLOROPLASTIC-RELATED"/>
    <property type="match status" value="1"/>
</dbReference>
<evidence type="ECO:0000256" key="2">
    <source>
        <dbReference type="ARBA" id="ARBA00004141"/>
    </source>
</evidence>
<feature type="domain" description="PDZ" evidence="12">
    <location>
        <begin position="115"/>
        <end position="186"/>
    </location>
</feature>
<dbReference type="NCBIfam" id="TIGR00054">
    <property type="entry name" value="RIP metalloprotease RseP"/>
    <property type="match status" value="1"/>
</dbReference>
<keyword evidence="6 11" id="KW-0378">Hydrolase</keyword>
<keyword evidence="5 11" id="KW-0812">Transmembrane</keyword>
<accession>A0A451D7X7</accession>
<evidence type="ECO:0000259" key="12">
    <source>
        <dbReference type="SMART" id="SM00228"/>
    </source>
</evidence>
<dbReference type="OrthoDB" id="9782003at2"/>
<keyword evidence="9 11" id="KW-0482">Metalloprotease</keyword>
<comment type="subcellular location">
    <subcellularLocation>
        <location evidence="2">Membrane</location>
        <topology evidence="2">Multi-pass membrane protein</topology>
    </subcellularLocation>
</comment>
<proteinExistence type="inferred from homology"/>
<dbReference type="GO" id="GO:0046872">
    <property type="term" value="F:metal ion binding"/>
    <property type="evidence" value="ECO:0007669"/>
    <property type="project" value="UniProtKB-KW"/>
</dbReference>
<evidence type="ECO:0000256" key="6">
    <source>
        <dbReference type="ARBA" id="ARBA00022801"/>
    </source>
</evidence>
<dbReference type="InterPro" id="IPR004387">
    <property type="entry name" value="Pept_M50_Zn"/>
</dbReference>
<dbReference type="GeneID" id="66304475"/>
<evidence type="ECO:0000256" key="4">
    <source>
        <dbReference type="ARBA" id="ARBA00022670"/>
    </source>
</evidence>
<evidence type="ECO:0000256" key="3">
    <source>
        <dbReference type="ARBA" id="ARBA00007931"/>
    </source>
</evidence>
<dbReference type="NCBIfam" id="NF008046">
    <property type="entry name" value="PRK10779.1"/>
    <property type="match status" value="1"/>
</dbReference>
<name>A0A451D7X7_9GAMM</name>
<reference evidence="13 14" key="1">
    <citation type="submission" date="2019-02" db="EMBL/GenBank/DDBJ databases">
        <authorList>
            <person name="Manzano-Marin A."/>
            <person name="Manzano-Marin A."/>
        </authorList>
    </citation>
    <scope>NUCLEOTIDE SEQUENCE [LARGE SCALE GENOMIC DNA]</scope>
    <source>
        <strain evidence="13 14">ErCicurvipes</strain>
    </source>
</reference>